<reference evidence="1" key="1">
    <citation type="submission" date="2019-08" db="EMBL/GenBank/DDBJ databases">
        <title>Reference gene set and small RNA set construction with multiple tissues from Davidia involucrata Baill.</title>
        <authorList>
            <person name="Yang H."/>
            <person name="Zhou C."/>
            <person name="Li G."/>
            <person name="Wang J."/>
            <person name="Gao P."/>
            <person name="Wang M."/>
            <person name="Wang R."/>
            <person name="Zhao Y."/>
        </authorList>
    </citation>
    <scope>NUCLEOTIDE SEQUENCE</scope>
    <source>
        <tissue evidence="1">Mixed with DoveR01_LX</tissue>
    </source>
</reference>
<gene>
    <name evidence="1" type="ORF">Din_034307</name>
</gene>
<organism evidence="1">
    <name type="scientific">Davidia involucrata</name>
    <name type="common">Dove tree</name>
    <dbReference type="NCBI Taxonomy" id="16924"/>
    <lineage>
        <taxon>Eukaryota</taxon>
        <taxon>Viridiplantae</taxon>
        <taxon>Streptophyta</taxon>
        <taxon>Embryophyta</taxon>
        <taxon>Tracheophyta</taxon>
        <taxon>Spermatophyta</taxon>
        <taxon>Magnoliopsida</taxon>
        <taxon>eudicotyledons</taxon>
        <taxon>Gunneridae</taxon>
        <taxon>Pentapetalae</taxon>
        <taxon>asterids</taxon>
        <taxon>Cornales</taxon>
        <taxon>Nyssaceae</taxon>
        <taxon>Davidia</taxon>
    </lineage>
</organism>
<name>A0A5B7B9K0_DAVIN</name>
<dbReference type="EMBL" id="GHES01034307">
    <property type="protein sequence ID" value="MPA64866.1"/>
    <property type="molecule type" value="Transcribed_RNA"/>
</dbReference>
<dbReference type="AlphaFoldDB" id="A0A5B7B9K0"/>
<proteinExistence type="predicted"/>
<dbReference type="PANTHER" id="PTHR34567:SF9">
    <property type="entry name" value="CONTAINING PROTEIN, PUTATIVE-RELATED"/>
    <property type="match status" value="1"/>
</dbReference>
<sequence length="397" mass="45654">MGNWNRRWIPRKKYHQEAPASPPRPCRTELDPPGVWQSSVPSWEKKFCTLVGSIPWQKVVVAKKYMNCHDNVVNWNDSAGEEAFHNAKKRFWAEINGLPCDIPLSDPDMYIDEINWNPDIDPELMLDLDREYFNPDEREKDDKVEISDLKAHNSVSGRALGWDDKNPGNGDNPWECSYVQGTGALKDVSQGWNQWDNSRKLDKVDNPWEYSYAQGARALKDNAWGGCGDISWGWNQGLNCISQSKNLDNNCDNPWEQGSQSVGSVKEKGRGVVGNDSWGNHWEINVHGSRNMDRRNNHWEKNFIQGSGALKDRGWRDCGDNSWGWKQWENQINEPKHLDSRKTSGGWGTLNGGCRKREGSYQHSLRYKSSRFQGDDCGTGHHWSRGRIQKRNTFVFE</sequence>
<protein>
    <submittedName>
        <fullName evidence="1">Uncharacterized protein</fullName>
    </submittedName>
</protein>
<dbReference type="PANTHER" id="PTHR34567">
    <property type="entry name" value="FK506-BINDING-LIKE PROTEIN"/>
    <property type="match status" value="1"/>
</dbReference>
<accession>A0A5B7B9K0</accession>
<evidence type="ECO:0000313" key="1">
    <source>
        <dbReference type="EMBL" id="MPA64866.1"/>
    </source>
</evidence>